<keyword evidence="3" id="KW-1185">Reference proteome</keyword>
<reference evidence="3" key="1">
    <citation type="submission" date="2017-05" db="EMBL/GenBank/DDBJ databases">
        <authorList>
            <person name="Rodrigo-Torres L."/>
            <person name="Arahal R. D."/>
            <person name="Lucena T."/>
        </authorList>
    </citation>
    <scope>NUCLEOTIDE SEQUENCE [LARGE SCALE GENOMIC DNA]</scope>
    <source>
        <strain evidence="3">CECT 8649</strain>
    </source>
</reference>
<evidence type="ECO:0000313" key="2">
    <source>
        <dbReference type="EMBL" id="SMX26250.1"/>
    </source>
</evidence>
<accession>A0A238J6B7</accession>
<gene>
    <name evidence="2" type="primary">phnD_1</name>
    <name evidence="2" type="ORF">TRP8649_00323</name>
</gene>
<organism evidence="2 3">
    <name type="scientific">Pelagimonas phthalicica</name>
    <dbReference type="NCBI Taxonomy" id="1037362"/>
    <lineage>
        <taxon>Bacteria</taxon>
        <taxon>Pseudomonadati</taxon>
        <taxon>Pseudomonadota</taxon>
        <taxon>Alphaproteobacteria</taxon>
        <taxon>Rhodobacterales</taxon>
        <taxon>Roseobacteraceae</taxon>
        <taxon>Pelagimonas</taxon>
    </lineage>
</organism>
<name>A0A238J6B7_9RHOB</name>
<dbReference type="AlphaFoldDB" id="A0A238J6B7"/>
<dbReference type="Proteomes" id="UP000225972">
    <property type="component" value="Unassembled WGS sequence"/>
</dbReference>
<dbReference type="OrthoDB" id="5343002at2"/>
<dbReference type="SUPFAM" id="SSF53850">
    <property type="entry name" value="Periplasmic binding protein-like II"/>
    <property type="match status" value="1"/>
</dbReference>
<keyword evidence="1" id="KW-0732">Signal</keyword>
<proteinExistence type="predicted"/>
<dbReference type="Gene3D" id="3.40.190.10">
    <property type="entry name" value="Periplasmic binding protein-like II"/>
    <property type="match status" value="2"/>
</dbReference>
<dbReference type="PANTHER" id="PTHR30024:SF17">
    <property type="entry name" value="SOLUTE-BINDING PROTEIN FAMILY 3_N-TERMINAL DOMAIN-CONTAINING PROTEIN"/>
    <property type="match status" value="1"/>
</dbReference>
<protein>
    <submittedName>
        <fullName evidence="2">Phosphate-import protein PhnD</fullName>
    </submittedName>
</protein>
<evidence type="ECO:0000313" key="3">
    <source>
        <dbReference type="Proteomes" id="UP000225972"/>
    </source>
</evidence>
<dbReference type="Pfam" id="PF12974">
    <property type="entry name" value="Phosphonate-bd"/>
    <property type="match status" value="1"/>
</dbReference>
<sequence length="280" mass="29973">MTFSKAIAAVVFSIAPLASMAAEPLTFGIVPQQSASRLAQMWGPLLSELSARTGQEVRFRTTKDIPTFEACLNAGAFDLAYMNPMHYAVFSEGGNYRAILRQSNKRLKGLVVARVDGAQNLSDLDGQRVAFPSPGAFGASVLTRARLNQDGISFEPAYVKSHDSVYRAVAAGLMAGGGGVLRTFNAVDPEIRAQLTVIHETDAYTPHAIALHQTVSVTLGDDLKTTLMQIAQDRPDLIKNIGMPGFQDSVDADWDDVRALNMPAEETGILSDGGVTCPSD</sequence>
<feature type="chain" id="PRO_5012692229" evidence="1">
    <location>
        <begin position="22"/>
        <end position="280"/>
    </location>
</feature>
<evidence type="ECO:0000256" key="1">
    <source>
        <dbReference type="SAM" id="SignalP"/>
    </source>
</evidence>
<dbReference type="PANTHER" id="PTHR30024">
    <property type="entry name" value="ALIPHATIC SULFONATES-BINDING PROTEIN-RELATED"/>
    <property type="match status" value="1"/>
</dbReference>
<dbReference type="RefSeq" id="WP_099241964.1">
    <property type="nucleotide sequence ID" value="NZ_FXXP01000001.1"/>
</dbReference>
<dbReference type="EMBL" id="FXXP01000001">
    <property type="protein sequence ID" value="SMX26250.1"/>
    <property type="molecule type" value="Genomic_DNA"/>
</dbReference>
<feature type="signal peptide" evidence="1">
    <location>
        <begin position="1"/>
        <end position="21"/>
    </location>
</feature>